<dbReference type="InterPro" id="IPR029119">
    <property type="entry name" value="MutY_C"/>
</dbReference>
<evidence type="ECO:0000313" key="7">
    <source>
        <dbReference type="Proteomes" id="UP000738126"/>
    </source>
</evidence>
<reference evidence="6 7" key="1">
    <citation type="journal article" date="2020" name="Microorganisms">
        <title>Osmotic Adaptation and Compatible Solute Biosynthesis of Phototrophic Bacteria as Revealed from Genome Analyses.</title>
        <authorList>
            <person name="Imhoff J.F."/>
            <person name="Rahn T."/>
            <person name="Kunzel S."/>
            <person name="Keller A."/>
            <person name="Neulinger S.C."/>
        </authorList>
    </citation>
    <scope>NUCLEOTIDE SEQUENCE [LARGE SCALE GENOMIC DNA]</scope>
    <source>
        <strain evidence="6 7">DSM 15116</strain>
    </source>
</reference>
<feature type="non-terminal residue" evidence="6">
    <location>
        <position position="1"/>
    </location>
</feature>
<evidence type="ECO:0000256" key="3">
    <source>
        <dbReference type="ARBA" id="ARBA00022801"/>
    </source>
</evidence>
<evidence type="ECO:0000313" key="6">
    <source>
        <dbReference type="EMBL" id="MBK1726741.1"/>
    </source>
</evidence>
<dbReference type="EMBL" id="NRSH01000063">
    <property type="protein sequence ID" value="MBK1726741.1"/>
    <property type="molecule type" value="Genomic_DNA"/>
</dbReference>
<proteinExistence type="predicted"/>
<sequence>GGLWSLPECPEAGDPAACARALGVVTDAGRALEPRYHAFTHFELRMLPVRLRYLDDAPAAREEGQPLRWYRPGSEPAPALAAPIQRLLAEASRDEGG</sequence>
<comment type="caution">
    <text evidence="6">The sequence shown here is derived from an EMBL/GenBank/DDBJ whole genome shotgun (WGS) entry which is preliminary data.</text>
</comment>
<keyword evidence="3" id="KW-0378">Hydrolase</keyword>
<evidence type="ECO:0000256" key="1">
    <source>
        <dbReference type="ARBA" id="ARBA00022723"/>
    </source>
</evidence>
<keyword evidence="1" id="KW-0479">Metal-binding</keyword>
<dbReference type="Pfam" id="PF14815">
    <property type="entry name" value="NUDIX_4"/>
    <property type="match status" value="1"/>
</dbReference>
<evidence type="ECO:0000259" key="5">
    <source>
        <dbReference type="Pfam" id="PF14815"/>
    </source>
</evidence>
<organism evidence="6 7">
    <name type="scientific">Halorhodospira neutriphila</name>
    <dbReference type="NCBI Taxonomy" id="168379"/>
    <lineage>
        <taxon>Bacteria</taxon>
        <taxon>Pseudomonadati</taxon>
        <taxon>Pseudomonadota</taxon>
        <taxon>Gammaproteobacteria</taxon>
        <taxon>Chromatiales</taxon>
        <taxon>Ectothiorhodospiraceae</taxon>
        <taxon>Halorhodospira</taxon>
    </lineage>
</organism>
<gene>
    <name evidence="6" type="ORF">CKO13_06845</name>
</gene>
<feature type="domain" description="Adenine DNA glycosylase C-terminal" evidence="5">
    <location>
        <begin position="1"/>
        <end position="89"/>
    </location>
</feature>
<dbReference type="Gene3D" id="3.90.79.10">
    <property type="entry name" value="Nucleoside Triphosphate Pyrophosphohydrolase"/>
    <property type="match status" value="1"/>
</dbReference>
<keyword evidence="7" id="KW-1185">Reference proteome</keyword>
<dbReference type="RefSeq" id="WP_200258441.1">
    <property type="nucleotide sequence ID" value="NZ_NRSH01000063.1"/>
</dbReference>
<keyword evidence="2" id="KW-0227">DNA damage</keyword>
<name>A0ABS1E4R7_9GAMM</name>
<evidence type="ECO:0000256" key="4">
    <source>
        <dbReference type="ARBA" id="ARBA00023204"/>
    </source>
</evidence>
<dbReference type="SUPFAM" id="SSF55811">
    <property type="entry name" value="Nudix"/>
    <property type="match status" value="1"/>
</dbReference>
<dbReference type="InterPro" id="IPR015797">
    <property type="entry name" value="NUDIX_hydrolase-like_dom_sf"/>
</dbReference>
<accession>A0ABS1E4R7</accession>
<evidence type="ECO:0000256" key="2">
    <source>
        <dbReference type="ARBA" id="ARBA00022763"/>
    </source>
</evidence>
<keyword evidence="4" id="KW-0234">DNA repair</keyword>
<protein>
    <recommendedName>
        <fullName evidence="5">Adenine DNA glycosylase C-terminal domain-containing protein</fullName>
    </recommendedName>
</protein>
<dbReference type="Proteomes" id="UP000738126">
    <property type="component" value="Unassembled WGS sequence"/>
</dbReference>